<dbReference type="Proteomes" id="UP001529510">
    <property type="component" value="Unassembled WGS sequence"/>
</dbReference>
<keyword evidence="1" id="KW-0175">Coiled coil</keyword>
<comment type="caution">
    <text evidence="4">The sequence shown here is derived from an EMBL/GenBank/DDBJ whole genome shotgun (WGS) entry which is preliminary data.</text>
</comment>
<feature type="coiled-coil region" evidence="1">
    <location>
        <begin position="252"/>
        <end position="286"/>
    </location>
</feature>
<feature type="coiled-coil region" evidence="1">
    <location>
        <begin position="176"/>
        <end position="203"/>
    </location>
</feature>
<dbReference type="EMBL" id="JAMKFB020000010">
    <property type="protein sequence ID" value="KAL0183331.1"/>
    <property type="molecule type" value="Genomic_DNA"/>
</dbReference>
<feature type="non-terminal residue" evidence="4">
    <location>
        <position position="1"/>
    </location>
</feature>
<name>A0ABD0QEA3_CIRMR</name>
<feature type="domain" description="TTC3/DZIP3-like helical" evidence="2">
    <location>
        <begin position="170"/>
        <end position="224"/>
    </location>
</feature>
<accession>A0ABD0QEA3</accession>
<feature type="domain" description="E3 ubiquitin-protein ligase TTC3 winged helix turn helix" evidence="3">
    <location>
        <begin position="1"/>
        <end position="70"/>
    </location>
</feature>
<dbReference type="PANTHER" id="PTHR17550">
    <property type="entry name" value="E3 UBIQUITIN-PROTEIN LIGASE TTC3"/>
    <property type="match status" value="1"/>
</dbReference>
<organism evidence="4 5">
    <name type="scientific">Cirrhinus mrigala</name>
    <name type="common">Mrigala</name>
    <dbReference type="NCBI Taxonomy" id="683832"/>
    <lineage>
        <taxon>Eukaryota</taxon>
        <taxon>Metazoa</taxon>
        <taxon>Chordata</taxon>
        <taxon>Craniata</taxon>
        <taxon>Vertebrata</taxon>
        <taxon>Euteleostomi</taxon>
        <taxon>Actinopterygii</taxon>
        <taxon>Neopterygii</taxon>
        <taxon>Teleostei</taxon>
        <taxon>Ostariophysi</taxon>
        <taxon>Cypriniformes</taxon>
        <taxon>Cyprinidae</taxon>
        <taxon>Labeoninae</taxon>
        <taxon>Labeonini</taxon>
        <taxon>Cirrhinus</taxon>
    </lineage>
</organism>
<dbReference type="Pfam" id="PF24525">
    <property type="entry name" value="TTC3"/>
    <property type="match status" value="2"/>
</dbReference>
<evidence type="ECO:0000259" key="2">
    <source>
        <dbReference type="Pfam" id="PF24525"/>
    </source>
</evidence>
<proteinExistence type="predicted"/>
<dbReference type="PANTHER" id="PTHR17550:SF8">
    <property type="entry name" value="RING-TYPE E3 UBIQUITIN TRANSFERASE"/>
    <property type="match status" value="1"/>
</dbReference>
<feature type="non-terminal residue" evidence="4">
    <location>
        <position position="288"/>
    </location>
</feature>
<keyword evidence="5" id="KW-1185">Reference proteome</keyword>
<evidence type="ECO:0000313" key="4">
    <source>
        <dbReference type="EMBL" id="KAL0183331.1"/>
    </source>
</evidence>
<evidence type="ECO:0000259" key="3">
    <source>
        <dbReference type="Pfam" id="PF24812"/>
    </source>
</evidence>
<evidence type="ECO:0000313" key="5">
    <source>
        <dbReference type="Proteomes" id="UP001529510"/>
    </source>
</evidence>
<dbReference type="Pfam" id="PF24812">
    <property type="entry name" value="WHD_TTC3"/>
    <property type="match status" value="1"/>
</dbReference>
<gene>
    <name evidence="4" type="ORF">M9458_022706</name>
</gene>
<dbReference type="AlphaFoldDB" id="A0ABD0QEA3"/>
<feature type="domain" description="TTC3/DZIP3-like helical" evidence="2">
    <location>
        <begin position="242"/>
        <end position="288"/>
    </location>
</feature>
<dbReference type="InterPro" id="IPR056872">
    <property type="entry name" value="TTC3/DZIP3-like_helical"/>
</dbReference>
<evidence type="ECO:0000256" key="1">
    <source>
        <dbReference type="SAM" id="Coils"/>
    </source>
</evidence>
<reference evidence="4 5" key="1">
    <citation type="submission" date="2024-05" db="EMBL/GenBank/DDBJ databases">
        <title>Genome sequencing and assembly of Indian major carp, Cirrhinus mrigala (Hamilton, 1822).</title>
        <authorList>
            <person name="Mohindra V."/>
            <person name="Chowdhury L.M."/>
            <person name="Lal K."/>
            <person name="Jena J.K."/>
        </authorList>
    </citation>
    <scope>NUCLEOTIDE SEQUENCE [LARGE SCALE GENOMIC DNA]</scope>
    <source>
        <strain evidence="4">CM1030</strain>
        <tissue evidence="4">Blood</tissue>
    </source>
</reference>
<dbReference type="InterPro" id="IPR056871">
    <property type="entry name" value="WH_TTC3"/>
</dbReference>
<sequence>YFAQILEEHGPLCDSDPLMVGELENFPSEAQQKIADAGGLKAFLLESLRFVMMDELIGLMKHAVSLTDTRLPSHLNPSAKEFWPHVDALSDAVSQISLVSYESKDESGDSDQFLLLPDPYAFDYECLAADILEDASASEEKEDKYAAVCVRDLGEHTDVSINTEPYVSFERNNGDVLQKEKQNLQLLKEIQRMKDDHEVVQQQRAEEISALQEETEKITTRMQVKYWASGCSETFVRFCGSDIAGTELAMFQQKLEEEVKKDQQEKKENQETLKALKMEIKQLADLNE</sequence>
<protein>
    <submittedName>
        <fullName evidence="4">Uncharacterized protein</fullName>
    </submittedName>
</protein>